<dbReference type="Gene3D" id="1.10.4080.10">
    <property type="entry name" value="ADP-ribosylation/Crystallin J1"/>
    <property type="match status" value="1"/>
</dbReference>
<accession>A0A1R2D1B9</accession>
<dbReference type="PANTHER" id="PTHR16222">
    <property type="entry name" value="ADP-RIBOSYLGLYCOHYDROLASE"/>
    <property type="match status" value="1"/>
</dbReference>
<dbReference type="InterPro" id="IPR050792">
    <property type="entry name" value="ADP-ribosylglycohydrolase"/>
</dbReference>
<evidence type="ECO:0000256" key="1">
    <source>
        <dbReference type="PIRSR" id="PIRSR605502-1"/>
    </source>
</evidence>
<feature type="binding site" evidence="1">
    <location>
        <position position="65"/>
    </location>
    <ligand>
        <name>Mg(2+)</name>
        <dbReference type="ChEBI" id="CHEBI:18420"/>
        <label>1</label>
    </ligand>
</feature>
<dbReference type="Proteomes" id="UP000187209">
    <property type="component" value="Unassembled WGS sequence"/>
</dbReference>
<dbReference type="GO" id="GO:0046872">
    <property type="term" value="F:metal ion binding"/>
    <property type="evidence" value="ECO:0007669"/>
    <property type="project" value="UniProtKB-KW"/>
</dbReference>
<name>A0A1R2D1B9_9CILI</name>
<keyword evidence="1" id="KW-0460">Magnesium</keyword>
<dbReference type="InterPro" id="IPR005502">
    <property type="entry name" value="Ribosyl_crysJ1"/>
</dbReference>
<comment type="cofactor">
    <cofactor evidence="1">
        <name>Mg(2+)</name>
        <dbReference type="ChEBI" id="CHEBI:18420"/>
    </cofactor>
    <text evidence="1">Binds 2 magnesium ions per subunit.</text>
</comment>
<protein>
    <recommendedName>
        <fullName evidence="4">ADP-ribosylglycohydrolase</fullName>
    </recommendedName>
</protein>
<keyword evidence="3" id="KW-1185">Reference proteome</keyword>
<keyword evidence="1" id="KW-0479">Metal-binding</keyword>
<evidence type="ECO:0000313" key="3">
    <source>
        <dbReference type="Proteomes" id="UP000187209"/>
    </source>
</evidence>
<sequence length="340" mass="38133">MISIMDDDIEYQRLNCALGCVIGAFIGDALGSALEFQTCVTQNMLISALLMDGGIFGNGPGQVTDDSELAMCILTALSETAPKFNPDLIGKYYKDWIISKPFDIGRTTALALRPLMNVTDNFWSCASESARIHNKDSQSNGSFMRSSPLAVFCRKLTFAELKEVVIDDVCMTHSNKIVQDTECLYIRFISYLIQNPKDKDNAIIDLFNCLNEVDNENTRKWIQDAFSSQPMNTNDQMGWVKIAFDYAFKQIRKHEINFTQAISEILSLGGDTDTNAAIVGAMIGAYVGYDNLNDDWKKKVEGFDSMSMRGIQREGEFLNQTLVKKKVQNIFANSPDYLIR</sequence>
<dbReference type="SUPFAM" id="SSF101478">
    <property type="entry name" value="ADP-ribosylglycohydrolase"/>
    <property type="match status" value="1"/>
</dbReference>
<dbReference type="AlphaFoldDB" id="A0A1R2D1B9"/>
<feature type="binding site" evidence="1">
    <location>
        <position position="273"/>
    </location>
    <ligand>
        <name>Mg(2+)</name>
        <dbReference type="ChEBI" id="CHEBI:18420"/>
        <label>1</label>
    </ligand>
</feature>
<dbReference type="PANTHER" id="PTHR16222:SF35">
    <property type="entry name" value="ADP-RIBOSYLGLYCOHYDROLASE"/>
    <property type="match status" value="1"/>
</dbReference>
<reference evidence="2 3" key="1">
    <citation type="submission" date="2016-11" db="EMBL/GenBank/DDBJ databases">
        <title>The macronuclear genome of Stentor coeruleus: a giant cell with tiny introns.</title>
        <authorList>
            <person name="Slabodnick M."/>
            <person name="Ruby J.G."/>
            <person name="Reiff S.B."/>
            <person name="Swart E.C."/>
            <person name="Gosai S."/>
            <person name="Prabakaran S."/>
            <person name="Witkowska E."/>
            <person name="Larue G.E."/>
            <person name="Fisher S."/>
            <person name="Freeman R.M."/>
            <person name="Gunawardena J."/>
            <person name="Chu W."/>
            <person name="Stover N.A."/>
            <person name="Gregory B.D."/>
            <person name="Nowacki M."/>
            <person name="Derisi J."/>
            <person name="Roy S.W."/>
            <person name="Marshall W.F."/>
            <person name="Sood P."/>
        </authorList>
    </citation>
    <scope>NUCLEOTIDE SEQUENCE [LARGE SCALE GENOMIC DNA]</scope>
    <source>
        <strain evidence="2">WM001</strain>
    </source>
</reference>
<organism evidence="2 3">
    <name type="scientific">Stentor coeruleus</name>
    <dbReference type="NCBI Taxonomy" id="5963"/>
    <lineage>
        <taxon>Eukaryota</taxon>
        <taxon>Sar</taxon>
        <taxon>Alveolata</taxon>
        <taxon>Ciliophora</taxon>
        <taxon>Postciliodesmatophora</taxon>
        <taxon>Heterotrichea</taxon>
        <taxon>Heterotrichida</taxon>
        <taxon>Stentoridae</taxon>
        <taxon>Stentor</taxon>
    </lineage>
</organism>
<comment type="caution">
    <text evidence="2">The sequence shown here is derived from an EMBL/GenBank/DDBJ whole genome shotgun (WGS) entry which is preliminary data.</text>
</comment>
<feature type="binding site" evidence="1">
    <location>
        <position position="64"/>
    </location>
    <ligand>
        <name>Mg(2+)</name>
        <dbReference type="ChEBI" id="CHEBI:18420"/>
        <label>1</label>
    </ligand>
</feature>
<evidence type="ECO:0008006" key="4">
    <source>
        <dbReference type="Google" id="ProtNLM"/>
    </source>
</evidence>
<feature type="binding site" evidence="1">
    <location>
        <position position="271"/>
    </location>
    <ligand>
        <name>Mg(2+)</name>
        <dbReference type="ChEBI" id="CHEBI:18420"/>
        <label>1</label>
    </ligand>
</feature>
<dbReference type="OrthoDB" id="312273at2759"/>
<evidence type="ECO:0000313" key="2">
    <source>
        <dbReference type="EMBL" id="OMJ95016.1"/>
    </source>
</evidence>
<dbReference type="EMBL" id="MPUH01000018">
    <property type="protein sequence ID" value="OMJ95016.1"/>
    <property type="molecule type" value="Genomic_DNA"/>
</dbReference>
<dbReference type="InterPro" id="IPR036705">
    <property type="entry name" value="Ribosyl_crysJ1_sf"/>
</dbReference>
<gene>
    <name evidence="2" type="ORF">SteCoe_1714</name>
</gene>
<dbReference type="Pfam" id="PF03747">
    <property type="entry name" value="ADP_ribosyl_GH"/>
    <property type="match status" value="1"/>
</dbReference>
<feature type="binding site" evidence="1">
    <location>
        <position position="66"/>
    </location>
    <ligand>
        <name>Mg(2+)</name>
        <dbReference type="ChEBI" id="CHEBI:18420"/>
        <label>1</label>
    </ligand>
</feature>
<feature type="binding site" evidence="1">
    <location>
        <position position="274"/>
    </location>
    <ligand>
        <name>Mg(2+)</name>
        <dbReference type="ChEBI" id="CHEBI:18420"/>
        <label>1</label>
    </ligand>
</feature>
<proteinExistence type="predicted"/>